<proteinExistence type="predicted"/>
<sequence>MTSKNIQILRKTDVLQKVSISKATLHRKINNGTFPPSIDLGANSVGFLAHEIDLIIVAMATNQDLKATVERIIEKRNTLLSEALIQLAA</sequence>
<name>A0A1C3IL84_9VIBR</name>
<evidence type="ECO:0000313" key="1">
    <source>
        <dbReference type="EMBL" id="SBS62171.1"/>
    </source>
</evidence>
<dbReference type="RefSeq" id="WP_065678515.1">
    <property type="nucleotide sequence ID" value="NZ_AP025460.1"/>
</dbReference>
<reference evidence="2" key="1">
    <citation type="submission" date="2016-06" db="EMBL/GenBank/DDBJ databases">
        <authorList>
            <person name="Rodrigo-Torres Lidia"/>
            <person name="Arahal R.David."/>
        </authorList>
    </citation>
    <scope>NUCLEOTIDE SEQUENCE [LARGE SCALE GENOMIC DNA]</scope>
    <source>
        <strain evidence="2">CECT 7223</strain>
    </source>
</reference>
<dbReference type="EMBL" id="FLQP01000016">
    <property type="protein sequence ID" value="SBS62171.1"/>
    <property type="molecule type" value="Genomic_DNA"/>
</dbReference>
<dbReference type="GeneID" id="94232093"/>
<gene>
    <name evidence="1" type="ORF">VAT7223_01014</name>
</gene>
<dbReference type="AlphaFoldDB" id="A0A1C3IL84"/>
<evidence type="ECO:0000313" key="2">
    <source>
        <dbReference type="Proteomes" id="UP000092876"/>
    </source>
</evidence>
<accession>A0A1C3IL84</accession>
<dbReference type="InterPro" id="IPR010260">
    <property type="entry name" value="AlpA"/>
</dbReference>
<protein>
    <submittedName>
        <fullName evidence="1">Prophage CP4-57 regulatory protein (AlpA)</fullName>
    </submittedName>
</protein>
<organism evidence="1 2">
    <name type="scientific">Vibrio atlanticus</name>
    <dbReference type="NCBI Taxonomy" id="693153"/>
    <lineage>
        <taxon>Bacteria</taxon>
        <taxon>Pseudomonadati</taxon>
        <taxon>Pseudomonadota</taxon>
        <taxon>Gammaproteobacteria</taxon>
        <taxon>Vibrionales</taxon>
        <taxon>Vibrionaceae</taxon>
        <taxon>Vibrio</taxon>
    </lineage>
</organism>
<dbReference type="Pfam" id="PF05930">
    <property type="entry name" value="Phage_AlpA"/>
    <property type="match status" value="1"/>
</dbReference>
<dbReference type="Proteomes" id="UP000092876">
    <property type="component" value="Unassembled WGS sequence"/>
</dbReference>